<reference evidence="2 3" key="1">
    <citation type="submission" date="2015-08" db="EMBL/GenBank/DDBJ databases">
        <title>Next Generation Sequencing and Analysis of the Genome of Puccinia sorghi L Schw, the Causal Agent of Maize Common Rust.</title>
        <authorList>
            <person name="Rochi L."/>
            <person name="Burguener G."/>
            <person name="Darino M."/>
            <person name="Turjanski A."/>
            <person name="Kreff E."/>
            <person name="Dieguez M.J."/>
            <person name="Sacco F."/>
        </authorList>
    </citation>
    <scope>NUCLEOTIDE SEQUENCE [LARGE SCALE GENOMIC DNA]</scope>
    <source>
        <strain evidence="2 3">RO10H11247</strain>
    </source>
</reference>
<dbReference type="VEuPathDB" id="FungiDB:VP01_237g4"/>
<dbReference type="Proteomes" id="UP000037035">
    <property type="component" value="Unassembled WGS sequence"/>
</dbReference>
<gene>
    <name evidence="2" type="ORF">VP01_237g4</name>
</gene>
<comment type="caution">
    <text evidence="2">The sequence shown here is derived from an EMBL/GenBank/DDBJ whole genome shotgun (WGS) entry which is preliminary data.</text>
</comment>
<keyword evidence="3" id="KW-1185">Reference proteome</keyword>
<keyword evidence="1" id="KW-1133">Transmembrane helix</keyword>
<keyword evidence="1" id="KW-0812">Transmembrane</keyword>
<evidence type="ECO:0000313" key="3">
    <source>
        <dbReference type="Proteomes" id="UP000037035"/>
    </source>
</evidence>
<dbReference type="AlphaFoldDB" id="A0A0L6V7N5"/>
<organism evidence="2 3">
    <name type="scientific">Puccinia sorghi</name>
    <dbReference type="NCBI Taxonomy" id="27349"/>
    <lineage>
        <taxon>Eukaryota</taxon>
        <taxon>Fungi</taxon>
        <taxon>Dikarya</taxon>
        <taxon>Basidiomycota</taxon>
        <taxon>Pucciniomycotina</taxon>
        <taxon>Pucciniomycetes</taxon>
        <taxon>Pucciniales</taxon>
        <taxon>Pucciniaceae</taxon>
        <taxon>Puccinia</taxon>
    </lineage>
</organism>
<accession>A0A0L6V7N5</accession>
<feature type="transmembrane region" description="Helical" evidence="1">
    <location>
        <begin position="762"/>
        <end position="783"/>
    </location>
</feature>
<evidence type="ECO:0000256" key="1">
    <source>
        <dbReference type="SAM" id="Phobius"/>
    </source>
</evidence>
<feature type="transmembrane region" description="Helical" evidence="1">
    <location>
        <begin position="804"/>
        <end position="822"/>
    </location>
</feature>
<dbReference type="EMBL" id="LAVV01007258">
    <property type="protein sequence ID" value="KNZ56537.1"/>
    <property type="molecule type" value="Genomic_DNA"/>
</dbReference>
<evidence type="ECO:0000313" key="2">
    <source>
        <dbReference type="EMBL" id="KNZ56537.1"/>
    </source>
</evidence>
<protein>
    <submittedName>
        <fullName evidence="2">Uncharacterized protein</fullName>
    </submittedName>
</protein>
<keyword evidence="1" id="KW-0472">Membrane</keyword>
<sequence length="971" mass="109779">MVGVTTEASWDFLHVICRQLSNFVLQWGFFYLGGRYQLNLGPSSPNIRLNLCTTYNQHTTGISSVYDHIQRKHLHESAMETALVTINSTFSLHCPGANAVLIIGPVTHVPPCERHMNTTSGFTPTWDHPTLKKRKLAQLPAVDMQHSPAKLTSKLHLFACCTKAWLNNFGRKVGLAPKALLDFLHVNCRHYAVISTGQTSVVPHKDTPRVVPNVASIQIPTRSKPALGTLYQYYDHEDNTKPIKHSFSIDYVKLYFFFLGQGTWGDGKKVRFGTTGGMNLGEFFSCNLVPGAGDKNGEIAKLTVALIGVSLKLTEQGQENPLYSMLHCLVALNSRSTRKCEQLVVVIRVVWREWESEESWADEGCFGGLWGQYRPDGAVQGVCDWEAQGLNSEADKGVVQQRREIKDYGSAGINGTAIKIGWTRVALEGAAGEKKTGRLQSLHGVRQKQGCNLMRSGKQGGVNFWVGAWSIGGLSYDLSMYTEKEQSFSRFKQTFITFKAEYSESLCRLQQQRAEKGSIYHQKTLHYLISRRRTLSKPGARFSFHKVKDKGSVSRVKSTIQEIKAKNSESLSGLSLRSYSQFYLIFLQKKPKSIWNQRRRNNSLSVAHTSSSEARPKGGGHCKKNLLSLQLTCSMLQPSCHPNSICLQDVLENSLNVRVTPKSLLEFLNDNCRKLSNFILNHSFPFDIDDLVKFVHFGSAMIAYQMLSSWPTFSTLLSTSSCYPLSFLHPFDFFTQKLTLEFSNFRSISHFSSFLVLDSLSYLYDILVCLSMLLLLLHLCLLAQTFTHSSDLKKFIHSIVSLKVFLYLLLLPLHLCMLSHTFTHSSNTKRRNQSVKTNLLFDTVEKHLRTGGILWMGILLSGLAEFLEEKGFGDWQKMQALIEQEDKVLGPLTWQKNQLMFPNHLLSHLVSATTQIHGMAEFPEEYILQDQLDSLSALKFRVVDESVKKNRRSLRFNHPTNLLLLYLRMII</sequence>
<proteinExistence type="predicted"/>
<name>A0A0L6V7N5_9BASI</name>